<sequence>MSGPLSTLKPVSRTPANAEIPRYGVWLEQIRGIGKGWSSALTGALLKINEEVKLHDQAFLPMAKRNVAMSIVERIKDFQAAWKRAYASAPLPRPLADLEAAARTQAEMTVSGHKYDYVSCIGYGVTTGKFDAHRFKATWTGAKYEYNGLVEYAGASTDAADSLARCAALRQAIDDAHTQYQAAHGADKNDAKTLKIFMAPEFFFRGLNGAYDISRVSDIFTNLRTHTSDARFKDWLFVFGTVIGASFDDRLFCKSCGKMGAKSFVRTGPKTFECTGCPPGSVAEGRLGARIDNVALIQKGGESDFKNSYVIEKEYVSHIDFRRHASPQMLKEGKKKTGYDGVAILKDWDDDRRIELKGGVVKALPVPGSRDVGGGTSSKFNDERMGGSIFTIDGIKFGLEICLDHLNAKIPAGTGIQIQLVPSAGAYLNKLTCITNGIGFNVDGLSAKCDLQVNSSGTPTKLTATSGAGPGGGTIEIFAPQAIPYS</sequence>
<comment type="caution">
    <text evidence="1">The sequence shown here is derived from an EMBL/GenBank/DDBJ whole genome shotgun (WGS) entry which is preliminary data.</text>
</comment>
<keyword evidence="2" id="KW-1185">Reference proteome</keyword>
<proteinExistence type="predicted"/>
<protein>
    <submittedName>
        <fullName evidence="1">Uncharacterized protein</fullName>
    </submittedName>
</protein>
<dbReference type="RefSeq" id="WP_147845351.1">
    <property type="nucleotide sequence ID" value="NZ_VDUZ01000002.1"/>
</dbReference>
<evidence type="ECO:0000313" key="2">
    <source>
        <dbReference type="Proteomes" id="UP000321638"/>
    </source>
</evidence>
<organism evidence="1 2">
    <name type="scientific">Vineibacter terrae</name>
    <dbReference type="NCBI Taxonomy" id="2586908"/>
    <lineage>
        <taxon>Bacteria</taxon>
        <taxon>Pseudomonadati</taxon>
        <taxon>Pseudomonadota</taxon>
        <taxon>Alphaproteobacteria</taxon>
        <taxon>Hyphomicrobiales</taxon>
        <taxon>Vineibacter</taxon>
    </lineage>
</organism>
<dbReference type="Proteomes" id="UP000321638">
    <property type="component" value="Unassembled WGS sequence"/>
</dbReference>
<dbReference type="AlphaFoldDB" id="A0A5C8PUX4"/>
<dbReference type="OrthoDB" id="1736849at2"/>
<gene>
    <name evidence="1" type="ORF">FHP25_02705</name>
</gene>
<name>A0A5C8PUX4_9HYPH</name>
<dbReference type="EMBL" id="VDUZ01000002">
    <property type="protein sequence ID" value="TXL81996.1"/>
    <property type="molecule type" value="Genomic_DNA"/>
</dbReference>
<reference evidence="1 2" key="1">
    <citation type="submission" date="2019-06" db="EMBL/GenBank/DDBJ databases">
        <title>New taxonomy in bacterial strain CC-CFT640, isolated from vineyard.</title>
        <authorList>
            <person name="Lin S.-Y."/>
            <person name="Tsai C.-F."/>
            <person name="Young C.-C."/>
        </authorList>
    </citation>
    <scope>NUCLEOTIDE SEQUENCE [LARGE SCALE GENOMIC DNA]</scope>
    <source>
        <strain evidence="1 2">CC-CFT640</strain>
    </source>
</reference>
<evidence type="ECO:0000313" key="1">
    <source>
        <dbReference type="EMBL" id="TXL81996.1"/>
    </source>
</evidence>
<accession>A0A5C8PUX4</accession>